<gene>
    <name evidence="1" type="ORF">NQ317_004564</name>
</gene>
<keyword evidence="2" id="KW-1185">Reference proteome</keyword>
<dbReference type="EMBL" id="JAPWTJ010000100">
    <property type="protein sequence ID" value="KAJ8982910.1"/>
    <property type="molecule type" value="Genomic_DNA"/>
</dbReference>
<proteinExistence type="predicted"/>
<evidence type="ECO:0000313" key="2">
    <source>
        <dbReference type="Proteomes" id="UP001162164"/>
    </source>
</evidence>
<protein>
    <submittedName>
        <fullName evidence="1">Uncharacterized protein</fullName>
    </submittedName>
</protein>
<evidence type="ECO:0000313" key="1">
    <source>
        <dbReference type="EMBL" id="KAJ8982910.1"/>
    </source>
</evidence>
<comment type="caution">
    <text evidence="1">The sequence shown here is derived from an EMBL/GenBank/DDBJ whole genome shotgun (WGS) entry which is preliminary data.</text>
</comment>
<accession>A0ABQ9K070</accession>
<dbReference type="Proteomes" id="UP001162164">
    <property type="component" value="Unassembled WGS sequence"/>
</dbReference>
<sequence length="98" mass="10766">MSLSALGKATGGSSIYSGLLISSGIFTTDGNNNFIVCSWPSFRLPTHIQYRVGNTGIYNYRNNMIYGTFKATDNDVAVDQSFIVQKGCQKEYPAKCHN</sequence>
<name>A0ABQ9K070_9CUCU</name>
<reference evidence="1" key="1">
    <citation type="journal article" date="2023" name="Insect Mol. Biol.">
        <title>Genome sequencing provides insights into the evolution of gene families encoding plant cell wall-degrading enzymes in longhorned beetles.</title>
        <authorList>
            <person name="Shin N.R."/>
            <person name="Okamura Y."/>
            <person name="Kirsch R."/>
            <person name="Pauchet Y."/>
        </authorList>
    </citation>
    <scope>NUCLEOTIDE SEQUENCE</scope>
    <source>
        <strain evidence="1">MMC_N1</strain>
    </source>
</reference>
<organism evidence="1 2">
    <name type="scientific">Molorchus minor</name>
    <dbReference type="NCBI Taxonomy" id="1323400"/>
    <lineage>
        <taxon>Eukaryota</taxon>
        <taxon>Metazoa</taxon>
        <taxon>Ecdysozoa</taxon>
        <taxon>Arthropoda</taxon>
        <taxon>Hexapoda</taxon>
        <taxon>Insecta</taxon>
        <taxon>Pterygota</taxon>
        <taxon>Neoptera</taxon>
        <taxon>Endopterygota</taxon>
        <taxon>Coleoptera</taxon>
        <taxon>Polyphaga</taxon>
        <taxon>Cucujiformia</taxon>
        <taxon>Chrysomeloidea</taxon>
        <taxon>Cerambycidae</taxon>
        <taxon>Lamiinae</taxon>
        <taxon>Monochamini</taxon>
        <taxon>Molorchus</taxon>
    </lineage>
</organism>